<dbReference type="EMBL" id="BJZT01000014">
    <property type="protein sequence ID" value="GEO99184.1"/>
    <property type="molecule type" value="Genomic_DNA"/>
</dbReference>
<evidence type="ECO:0000313" key="3">
    <source>
        <dbReference type="EMBL" id="GEO99184.1"/>
    </source>
</evidence>
<protein>
    <recommendedName>
        <fullName evidence="2">Peptidoglycan binding-like domain-containing protein</fullName>
    </recommendedName>
</protein>
<feature type="domain" description="Peptidoglycan binding-like" evidence="2">
    <location>
        <begin position="3"/>
        <end position="48"/>
    </location>
</feature>
<feature type="region of interest" description="Disordered" evidence="1">
    <location>
        <begin position="206"/>
        <end position="233"/>
    </location>
</feature>
<dbReference type="InterPro" id="IPR002477">
    <property type="entry name" value="Peptidoglycan-bd-like"/>
</dbReference>
<organism evidence="3 4">
    <name type="scientific">Methylobacterium haplocladii</name>
    <dbReference type="NCBI Taxonomy" id="1176176"/>
    <lineage>
        <taxon>Bacteria</taxon>
        <taxon>Pseudomonadati</taxon>
        <taxon>Pseudomonadota</taxon>
        <taxon>Alphaproteobacteria</taxon>
        <taxon>Hyphomicrobiales</taxon>
        <taxon>Methylobacteriaceae</taxon>
        <taxon>Methylobacterium</taxon>
    </lineage>
</organism>
<dbReference type="InterPro" id="IPR036365">
    <property type="entry name" value="PGBD-like_sf"/>
</dbReference>
<evidence type="ECO:0000313" key="4">
    <source>
        <dbReference type="Proteomes" id="UP000321258"/>
    </source>
</evidence>
<dbReference type="SUPFAM" id="SSF47090">
    <property type="entry name" value="PGBD-like"/>
    <property type="match status" value="1"/>
</dbReference>
<dbReference type="Gene3D" id="2.30.30.40">
    <property type="entry name" value="SH3 Domains"/>
    <property type="match status" value="1"/>
</dbReference>
<dbReference type="Gene3D" id="1.10.101.10">
    <property type="entry name" value="PGBD-like superfamily/PGBD"/>
    <property type="match status" value="1"/>
</dbReference>
<feature type="compositionally biased region" description="Pro residues" evidence="1">
    <location>
        <begin position="213"/>
        <end position="227"/>
    </location>
</feature>
<name>A0A512IN92_9HYPH</name>
<evidence type="ECO:0000256" key="1">
    <source>
        <dbReference type="SAM" id="MobiDB-lite"/>
    </source>
</evidence>
<accession>A0A512IN92</accession>
<dbReference type="InterPro" id="IPR036366">
    <property type="entry name" value="PGBDSf"/>
</dbReference>
<dbReference type="Pfam" id="PF01471">
    <property type="entry name" value="PG_binding_1"/>
    <property type="match status" value="1"/>
</dbReference>
<comment type="caution">
    <text evidence="3">The sequence shown here is derived from an EMBL/GenBank/DDBJ whole genome shotgun (WGS) entry which is preliminary data.</text>
</comment>
<reference evidence="3 4" key="1">
    <citation type="submission" date="2019-07" db="EMBL/GenBank/DDBJ databases">
        <title>Whole genome shotgun sequence of Methylobacterium haplocladii NBRC 107714.</title>
        <authorList>
            <person name="Hosoyama A."/>
            <person name="Uohara A."/>
            <person name="Ohji S."/>
            <person name="Ichikawa N."/>
        </authorList>
    </citation>
    <scope>NUCLEOTIDE SEQUENCE [LARGE SCALE GENOMIC DNA]</scope>
    <source>
        <strain evidence="3 4">NBRC 107714</strain>
    </source>
</reference>
<proteinExistence type="predicted"/>
<sequence>MSLIAAGLQNAVPTERFQMTTFNAIQAFQASNSLAATGYPDAGTLDRLSVATRPLFDQWGFREVPHPYRGRPIWIPQGMGLRPIPNSNGVSFRDPDERLEIHYNYFAGKYIDKEYFDTLQALRSKGAIVHYSVMKDDWYVISSTSPQGIDAYRRYHIDGTGILGFTEFWNNARGNLNGERIAILMSASLGSAMGGRLFVDPGSVGGFGSPSPHGSPPPTYTPPPGMTLPPSSALSAGDKLRVVSVASNDALSVRELPDQLSKVVGIIPPDGRGIDFDGDRKGSWLFVRYDRIEGWVPSQFVVSEPPPLKKGRKLDDGE</sequence>
<gene>
    <name evidence="3" type="ORF">MHA02_15720</name>
</gene>
<keyword evidence="4" id="KW-1185">Reference proteome</keyword>
<dbReference type="AlphaFoldDB" id="A0A512IN92"/>
<evidence type="ECO:0000259" key="2">
    <source>
        <dbReference type="Pfam" id="PF01471"/>
    </source>
</evidence>
<dbReference type="Proteomes" id="UP000321258">
    <property type="component" value="Unassembled WGS sequence"/>
</dbReference>